<dbReference type="AlphaFoldDB" id="A0A401RWM2"/>
<dbReference type="InterPro" id="IPR051450">
    <property type="entry name" value="Gfo/Idh/MocA_Oxidoreductases"/>
</dbReference>
<dbReference type="Gene3D" id="3.40.50.720">
    <property type="entry name" value="NAD(P)-binding Rossmann-like Domain"/>
    <property type="match status" value="1"/>
</dbReference>
<organism evidence="5 6">
    <name type="scientific">Chiloscyllium punctatum</name>
    <name type="common">Brownbanded bambooshark</name>
    <name type="synonym">Hemiscyllium punctatum</name>
    <dbReference type="NCBI Taxonomy" id="137246"/>
    <lineage>
        <taxon>Eukaryota</taxon>
        <taxon>Metazoa</taxon>
        <taxon>Chordata</taxon>
        <taxon>Craniata</taxon>
        <taxon>Vertebrata</taxon>
        <taxon>Chondrichthyes</taxon>
        <taxon>Elasmobranchii</taxon>
        <taxon>Galeomorphii</taxon>
        <taxon>Galeoidea</taxon>
        <taxon>Orectolobiformes</taxon>
        <taxon>Hemiscylliidae</taxon>
        <taxon>Chiloscyllium</taxon>
    </lineage>
</organism>
<evidence type="ECO:0000256" key="2">
    <source>
        <dbReference type="PIRSR" id="PIRSR037032-2"/>
    </source>
</evidence>
<dbReference type="PANTHER" id="PTHR43377:SF1">
    <property type="entry name" value="BILIVERDIN REDUCTASE A"/>
    <property type="match status" value="1"/>
</dbReference>
<evidence type="ECO:0008006" key="7">
    <source>
        <dbReference type="Google" id="ProtNLM"/>
    </source>
</evidence>
<evidence type="ECO:0000259" key="3">
    <source>
        <dbReference type="Pfam" id="PF01408"/>
    </source>
</evidence>
<protein>
    <recommendedName>
        <fullName evidence="7">Biliverdin reductase A</fullName>
    </recommendedName>
</protein>
<dbReference type="Pfam" id="PF09166">
    <property type="entry name" value="Biliv-reduc_cat"/>
    <property type="match status" value="1"/>
</dbReference>
<keyword evidence="6" id="KW-1185">Reference proteome</keyword>
<dbReference type="Gene3D" id="3.30.360.10">
    <property type="entry name" value="Dihydrodipicolinate Reductase, domain 2"/>
    <property type="match status" value="1"/>
</dbReference>
<feature type="binding site" evidence="2">
    <location>
        <position position="280"/>
    </location>
    <ligand>
        <name>Zn(2+)</name>
        <dbReference type="ChEBI" id="CHEBI:29105"/>
    </ligand>
</feature>
<evidence type="ECO:0000259" key="4">
    <source>
        <dbReference type="Pfam" id="PF09166"/>
    </source>
</evidence>
<feature type="binding site" evidence="1">
    <location>
        <position position="98"/>
    </location>
    <ligand>
        <name>NADP(+)</name>
        <dbReference type="ChEBI" id="CHEBI:58349"/>
    </ligand>
</feature>
<feature type="binding site" evidence="2">
    <location>
        <position position="279"/>
    </location>
    <ligand>
        <name>Zn(2+)</name>
        <dbReference type="ChEBI" id="CHEBI:29105"/>
    </ligand>
</feature>
<dbReference type="InterPro" id="IPR000683">
    <property type="entry name" value="Gfo/Idh/MocA-like_OxRdtase_N"/>
</dbReference>
<dbReference type="PANTHER" id="PTHR43377">
    <property type="entry name" value="BILIVERDIN REDUCTASE A"/>
    <property type="match status" value="1"/>
</dbReference>
<sequence length="297" mass="33937">HRYTEMLGVVIVGIGTAGRVRVRDLLNPLPNSAIEKLKLMGFVSRRTLGNIEQVKQITLEEALQSDEIQAAIISLENQFHEDYVRMFLEAGKHVCVEYPLALSVAAAQELWDLADMKGKVLHVEHIELLTESYKQLKQQVNGKELIEGSLHFTGGPLDRQRTGFPAFSGISRLSWLVDLFGELTFKSATLEEQQKQHYWKMTVHFLTKSSRPLVWTEERGSELKRKKEIHFRFKSDTLDHFPEAPNSHVGVFMQDLNLFAQKLAGQTCTELSEKNRILHCLDLADKIRIFCEQIPPS</sequence>
<dbReference type="InterPro" id="IPR017094">
    <property type="entry name" value="Biliverdin_Rdtase_A"/>
</dbReference>
<proteinExistence type="predicted"/>
<gene>
    <name evidence="5" type="ORF">chiPu_0000935</name>
</gene>
<reference evidence="5 6" key="1">
    <citation type="journal article" date="2018" name="Nat. Ecol. Evol.">
        <title>Shark genomes provide insights into elasmobranch evolution and the origin of vertebrates.</title>
        <authorList>
            <person name="Hara Y"/>
            <person name="Yamaguchi K"/>
            <person name="Onimaru K"/>
            <person name="Kadota M"/>
            <person name="Koyanagi M"/>
            <person name="Keeley SD"/>
            <person name="Tatsumi K"/>
            <person name="Tanaka K"/>
            <person name="Motone F"/>
            <person name="Kageyama Y"/>
            <person name="Nozu R"/>
            <person name="Adachi N"/>
            <person name="Nishimura O"/>
            <person name="Nakagawa R"/>
            <person name="Tanegashima C"/>
            <person name="Kiyatake I"/>
            <person name="Matsumoto R"/>
            <person name="Murakumo K"/>
            <person name="Nishida K"/>
            <person name="Terakita A"/>
            <person name="Kuratani S"/>
            <person name="Sato K"/>
            <person name="Hyodo S Kuraku.S."/>
        </authorList>
    </citation>
    <scope>NUCLEOTIDE SEQUENCE [LARGE SCALE GENOMIC DNA]</scope>
</reference>
<keyword evidence="1" id="KW-0521">NADP</keyword>
<dbReference type="Proteomes" id="UP000287033">
    <property type="component" value="Unassembled WGS sequence"/>
</dbReference>
<evidence type="ECO:0000313" key="5">
    <source>
        <dbReference type="EMBL" id="GCC22547.1"/>
    </source>
</evidence>
<feature type="domain" description="Gfo/Idh/MocA-like oxidoreductase N-terminal" evidence="3">
    <location>
        <begin position="8"/>
        <end position="125"/>
    </location>
</feature>
<dbReference type="InterPro" id="IPR015249">
    <property type="entry name" value="Biliverdin_Rdtase_cat"/>
</dbReference>
<dbReference type="InterPro" id="IPR036291">
    <property type="entry name" value="NAD(P)-bd_dom_sf"/>
</dbReference>
<dbReference type="GO" id="GO:0000166">
    <property type="term" value="F:nucleotide binding"/>
    <property type="evidence" value="ECO:0007669"/>
    <property type="project" value="InterPro"/>
</dbReference>
<dbReference type="SUPFAM" id="SSF55347">
    <property type="entry name" value="Glyceraldehyde-3-phosphate dehydrogenase-like, C-terminal domain"/>
    <property type="match status" value="1"/>
</dbReference>
<comment type="caution">
    <text evidence="5">The sequence shown here is derived from an EMBL/GenBank/DDBJ whole genome shotgun (WGS) entry which is preliminary data.</text>
</comment>
<evidence type="ECO:0000256" key="1">
    <source>
        <dbReference type="PIRSR" id="PIRSR037032-1"/>
    </source>
</evidence>
<comment type="cofactor">
    <cofactor evidence="2">
        <name>Zn(2+)</name>
        <dbReference type="ChEBI" id="CHEBI:29105"/>
    </cofactor>
    <text evidence="2">Binds 1 zinc ion per subunit.</text>
</comment>
<keyword evidence="2" id="KW-0479">Metal-binding</keyword>
<dbReference type="STRING" id="137246.A0A401RWM2"/>
<dbReference type="Pfam" id="PF01408">
    <property type="entry name" value="GFO_IDH_MocA"/>
    <property type="match status" value="1"/>
</dbReference>
<feature type="domain" description="Biliverdin reductase catalytic" evidence="4">
    <location>
        <begin position="133"/>
        <end position="245"/>
    </location>
</feature>
<name>A0A401RWM2_CHIPU</name>
<dbReference type="GO" id="GO:0008270">
    <property type="term" value="F:zinc ion binding"/>
    <property type="evidence" value="ECO:0007669"/>
    <property type="project" value="InterPro"/>
</dbReference>
<dbReference type="PIRSF" id="PIRSF037032">
    <property type="entry name" value="Biliverdin_reductase_A"/>
    <property type="match status" value="1"/>
</dbReference>
<dbReference type="GO" id="GO:0042167">
    <property type="term" value="P:heme catabolic process"/>
    <property type="evidence" value="ECO:0007669"/>
    <property type="project" value="InterPro"/>
</dbReference>
<feature type="binding site" evidence="1">
    <location>
        <begin position="44"/>
        <end position="46"/>
    </location>
    <ligand>
        <name>NADP(+)</name>
        <dbReference type="ChEBI" id="CHEBI:58349"/>
    </ligand>
</feature>
<feature type="binding site" evidence="2">
    <location>
        <position position="291"/>
    </location>
    <ligand>
        <name>Zn(2+)</name>
        <dbReference type="ChEBI" id="CHEBI:29105"/>
    </ligand>
</feature>
<dbReference type="GO" id="GO:0005737">
    <property type="term" value="C:cytoplasm"/>
    <property type="evidence" value="ECO:0007669"/>
    <property type="project" value="InterPro"/>
</dbReference>
<dbReference type="OMA" id="IQKYCQH"/>
<dbReference type="OrthoDB" id="2129491at2759"/>
<dbReference type="GO" id="GO:0004074">
    <property type="term" value="F:biliverdin reductase [NAD(P)H] activity"/>
    <property type="evidence" value="ECO:0007669"/>
    <property type="project" value="InterPro"/>
</dbReference>
<dbReference type="EMBL" id="BEZZ01000013">
    <property type="protein sequence ID" value="GCC22547.1"/>
    <property type="molecule type" value="Genomic_DNA"/>
</dbReference>
<evidence type="ECO:0000313" key="6">
    <source>
        <dbReference type="Proteomes" id="UP000287033"/>
    </source>
</evidence>
<dbReference type="SUPFAM" id="SSF51735">
    <property type="entry name" value="NAD(P)-binding Rossmann-fold domains"/>
    <property type="match status" value="1"/>
</dbReference>
<keyword evidence="2" id="KW-0862">Zinc</keyword>
<accession>A0A401RWM2</accession>
<feature type="non-terminal residue" evidence="5">
    <location>
        <position position="1"/>
    </location>
</feature>